<keyword evidence="1" id="KW-1133">Transmembrane helix</keyword>
<name>A0ABR6SJ63_9LIST</name>
<feature type="transmembrane region" description="Helical" evidence="1">
    <location>
        <begin position="56"/>
        <end position="81"/>
    </location>
</feature>
<feature type="transmembrane region" description="Helical" evidence="1">
    <location>
        <begin position="26"/>
        <end position="50"/>
    </location>
</feature>
<comment type="caution">
    <text evidence="2">The sequence shown here is derived from an EMBL/GenBank/DDBJ whole genome shotgun (WGS) entry which is preliminary data.</text>
</comment>
<proteinExistence type="predicted"/>
<organism evidence="2 3">
    <name type="scientific">Listeria farberi</name>
    <dbReference type="NCBI Taxonomy" id="2713500"/>
    <lineage>
        <taxon>Bacteria</taxon>
        <taxon>Bacillati</taxon>
        <taxon>Bacillota</taxon>
        <taxon>Bacilli</taxon>
        <taxon>Bacillales</taxon>
        <taxon>Listeriaceae</taxon>
        <taxon>Listeria</taxon>
    </lineage>
</organism>
<evidence type="ECO:0000313" key="3">
    <source>
        <dbReference type="Proteomes" id="UP000518829"/>
    </source>
</evidence>
<dbReference type="RefSeq" id="WP_185318747.1">
    <property type="nucleotide sequence ID" value="NZ_JAARPH010000001.1"/>
</dbReference>
<dbReference type="InterPro" id="IPR025608">
    <property type="entry name" value="TcpE"/>
</dbReference>
<dbReference type="Proteomes" id="UP000518829">
    <property type="component" value="Unassembled WGS sequence"/>
</dbReference>
<reference evidence="2 3" key="1">
    <citation type="submission" date="2020-03" db="EMBL/GenBank/DDBJ databases">
        <title>Soil Listeria distribution.</title>
        <authorList>
            <person name="Liao J."/>
            <person name="Wiedmann M."/>
        </authorList>
    </citation>
    <scope>NUCLEOTIDE SEQUENCE [LARGE SCALE GENOMIC DNA]</scope>
    <source>
        <strain evidence="2 3">FSL L7-1699</strain>
    </source>
</reference>
<accession>A0ABR6SJ63</accession>
<keyword evidence="1" id="KW-0472">Membrane</keyword>
<evidence type="ECO:0008006" key="4">
    <source>
        <dbReference type="Google" id="ProtNLM"/>
    </source>
</evidence>
<keyword evidence="1" id="KW-0812">Transmembrane</keyword>
<evidence type="ECO:0000313" key="2">
    <source>
        <dbReference type="EMBL" id="MBC1374202.1"/>
    </source>
</evidence>
<evidence type="ECO:0000256" key="1">
    <source>
        <dbReference type="SAM" id="Phobius"/>
    </source>
</evidence>
<dbReference type="Pfam" id="PF12648">
    <property type="entry name" value="TcpE"/>
    <property type="match status" value="1"/>
</dbReference>
<dbReference type="EMBL" id="JAARPH010000001">
    <property type="protein sequence ID" value="MBC1374202.1"/>
    <property type="molecule type" value="Genomic_DNA"/>
</dbReference>
<gene>
    <name evidence="2" type="ORF">HB839_01540</name>
</gene>
<protein>
    <recommendedName>
        <fullName evidence="4">Conjugal transfer protein</fullName>
    </recommendedName>
</protein>
<sequence>MSKKEAYNYKEAFEHPIMIFQLTDKFVLPFGVRLSRIIAFAVVLLIMLLFRDFFFAIGSIVPGFSLVIFGGFPFLISGWLLKINVDGKKLHYFLYDFILYFFSQKIGKKKFCNDMEVQYHNEKIEFEKWEWRVK</sequence>
<keyword evidence="3" id="KW-1185">Reference proteome</keyword>